<feature type="region of interest" description="Disordered" evidence="1">
    <location>
        <begin position="1"/>
        <end position="103"/>
    </location>
</feature>
<protein>
    <submittedName>
        <fullName evidence="2">Uncharacterized protein</fullName>
    </submittedName>
</protein>
<organism evidence="2">
    <name type="scientific">Mus musculus</name>
    <name type="common">Mouse</name>
    <dbReference type="NCBI Taxonomy" id="10090"/>
    <lineage>
        <taxon>Eukaryota</taxon>
        <taxon>Metazoa</taxon>
        <taxon>Chordata</taxon>
        <taxon>Craniata</taxon>
        <taxon>Vertebrata</taxon>
        <taxon>Euteleostomi</taxon>
        <taxon>Mammalia</taxon>
        <taxon>Eutheria</taxon>
        <taxon>Euarchontoglires</taxon>
        <taxon>Glires</taxon>
        <taxon>Rodentia</taxon>
        <taxon>Myomorpha</taxon>
        <taxon>Muroidea</taxon>
        <taxon>Muridae</taxon>
        <taxon>Murinae</taxon>
        <taxon>Mus</taxon>
        <taxon>Mus</taxon>
    </lineage>
</organism>
<proteinExistence type="evidence at transcript level"/>
<name>Q9D500_MOUSE</name>
<accession>Q9D500</accession>
<reference evidence="2" key="4">
    <citation type="submission" date="2000-07" db="EMBL/GenBank/DDBJ databases">
        <authorList>
            <person name="Adachi J."/>
            <person name="Aizawa K."/>
            <person name="Akahira S."/>
            <person name="Akimura T."/>
            <person name="Arai A."/>
            <person name="Aono H."/>
            <person name="Arakawa T."/>
            <person name="Bono H."/>
            <person name="Carninci P."/>
            <person name="Fukuda S."/>
            <person name="Fukunishi Y."/>
            <person name="Furuno M."/>
            <person name="Hanagaki T."/>
            <person name="Hara A."/>
            <person name="Hayatsu N."/>
            <person name="Hiramoto K."/>
            <person name="Hiraoka T."/>
            <person name="Hori F."/>
            <person name="Imotani K."/>
            <person name="Ishii Y."/>
            <person name="Itoh M."/>
            <person name="Izawa M."/>
            <person name="Kasukawa T."/>
            <person name="Kato H."/>
            <person name="Kawai J."/>
            <person name="Kojima Y."/>
            <person name="Konno H."/>
            <person name="Kouda M."/>
            <person name="Koya S."/>
            <person name="Kurihara C."/>
            <person name="Matsuyama T."/>
            <person name="Miyazaki A."/>
            <person name="Nishi K."/>
            <person name="Nomura K."/>
            <person name="Numazaki R."/>
            <person name="Ohno M."/>
            <person name="Okazaki Y."/>
            <person name="Okido T."/>
            <person name="Owa C."/>
            <person name="Saito H."/>
            <person name="Saito R."/>
            <person name="Sakai C."/>
            <person name="Sakai K."/>
            <person name="Sano H."/>
            <person name="Sasaki D."/>
            <person name="Shibata K."/>
            <person name="Shibata Y."/>
            <person name="Shinagawa A."/>
            <person name="Shiraki T."/>
            <person name="Sogabe Y."/>
            <person name="Suzuki H."/>
            <person name="Tagami M."/>
            <person name="Tagawa A."/>
            <person name="Takahashi F."/>
            <person name="Tanaka T."/>
            <person name="Tejima Y."/>
            <person name="Toya T."/>
            <person name="Yamamura T."/>
            <person name="Yasunishi A."/>
            <person name="Yoshida K."/>
            <person name="Yoshino M."/>
            <person name="Muramatsu M."/>
            <person name="Hayashizaki Y."/>
        </authorList>
    </citation>
    <scope>NUCLEOTIDE SEQUENCE</scope>
    <source>
        <strain evidence="2">C57BL/6J</strain>
        <tissue evidence="2">Testis</tissue>
    </source>
</reference>
<dbReference type="EMBL" id="AK015957">
    <property type="protein sequence ID" value="BAB30052.1"/>
    <property type="molecule type" value="mRNA"/>
</dbReference>
<reference evidence="2" key="2">
    <citation type="journal article" date="2000" name="Genome Res.">
        <title>Normalization and subtraction of cap-trapper-selected cDNAs to prepare full-length cDNA libraries for rapid discovery of new genes.</title>
        <authorList>
            <person name="Carninci P."/>
            <person name="Shibata Y."/>
            <person name="Hayatsu N."/>
            <person name="Sugahara Y."/>
            <person name="Shibata K."/>
            <person name="Itoh M."/>
            <person name="Konno H."/>
            <person name="Okazaki Y."/>
            <person name="Muramatsu M."/>
            <person name="Hayashizaki Y."/>
        </authorList>
    </citation>
    <scope>NUCLEOTIDE SEQUENCE</scope>
    <source>
        <strain evidence="2">C57BL/6J</strain>
        <tissue evidence="2">Testis</tissue>
    </source>
</reference>
<evidence type="ECO:0000256" key="1">
    <source>
        <dbReference type="SAM" id="MobiDB-lite"/>
    </source>
</evidence>
<sequence>MNKTQIRQDQKREHSKTSTAKAEWGFRGKPGADTQMHNMIDQIPVATGKKKGMRKTEAGGQQDGEEETKRNGFWLAGKGVPQPERSESRPSSQIRWPDSVSSPANGMTYWTQNLFQYLICGHSI</sequence>
<evidence type="ECO:0000313" key="3">
    <source>
        <dbReference type="MGI" id="MGI:1922457"/>
    </source>
</evidence>
<dbReference type="MGI" id="MGI:1922457">
    <property type="gene designation" value="4930533L02Rik"/>
</dbReference>
<dbReference type="AlphaFoldDB" id="Q9D500"/>
<reference evidence="2" key="8">
    <citation type="journal article" date="2005" name="Science">
        <title>Antisense Transcription in the Mammalian Transcriptome.</title>
        <authorList>
            <consortium name="RIKEN Genome Exploration Research Group and Genome Science Group (Genome Network Project Core Group) and the FANTOM Consortium"/>
        </authorList>
    </citation>
    <scope>NUCLEOTIDE SEQUENCE</scope>
    <source>
        <strain evidence="2">C57BL/6J</strain>
        <tissue evidence="2">Testis</tissue>
    </source>
</reference>
<feature type="compositionally biased region" description="Basic and acidic residues" evidence="1">
    <location>
        <begin position="1"/>
        <end position="16"/>
    </location>
</feature>
<reference evidence="2" key="5">
    <citation type="journal article" date="2001" name="Nature">
        <title>Functional annotation of a full-length mouse cDNA collection.</title>
        <authorList>
            <consortium name="The RIKEN Genome Exploration Research Group Phase II Team and the FANTOM Consortium"/>
        </authorList>
    </citation>
    <scope>NUCLEOTIDE SEQUENCE</scope>
    <source>
        <strain evidence="2">C57BL/6J</strain>
        <tissue evidence="2">Testis</tissue>
    </source>
</reference>
<reference evidence="2" key="7">
    <citation type="journal article" date="2005" name="Science">
        <title>The Transcriptional Landscape of the Mammalian Genome.</title>
        <authorList>
            <consortium name="The FANTOM Consortium"/>
            <consortium name="Riken Genome Exploration Research Group and Genome Science Group (Genome Network Project Core Group)"/>
        </authorList>
    </citation>
    <scope>NUCLEOTIDE SEQUENCE</scope>
    <source>
        <strain evidence="2">C57BL/6J</strain>
        <tissue evidence="2">Testis</tissue>
    </source>
</reference>
<reference evidence="2" key="3">
    <citation type="journal article" date="2000" name="Genome Res.">
        <title>RIKEN integrated sequence analysis (RISA) system--384-format sequencing pipeline with 384 multicapillary sequencer.</title>
        <authorList>
            <person name="Shibata K."/>
            <person name="Itoh M."/>
            <person name="Aizawa K."/>
            <person name="Nagaoka S."/>
            <person name="Sasaki N."/>
            <person name="Carninci P."/>
            <person name="Konno H."/>
            <person name="Akiyama J."/>
            <person name="Nishi K."/>
            <person name="Kitsunai T."/>
            <person name="Tashiro H."/>
            <person name="Itoh M."/>
            <person name="Sumi N."/>
            <person name="Ishii Y."/>
            <person name="Nakamura S."/>
            <person name="Hazama M."/>
            <person name="Nishine T."/>
            <person name="Harada A."/>
            <person name="Yamamoto R."/>
            <person name="Matsumoto H."/>
            <person name="Sakaguchi S."/>
            <person name="Ikegami T."/>
            <person name="Kashiwagi K."/>
            <person name="Fujiwake S."/>
            <person name="Inoue K."/>
            <person name="Togawa Y."/>
            <person name="Izawa M."/>
            <person name="Ohara E."/>
            <person name="Watahiki M."/>
            <person name="Yoneda Y."/>
            <person name="Ishikawa T."/>
            <person name="Ozawa K."/>
            <person name="Tanaka T."/>
            <person name="Matsuura S."/>
            <person name="Kawai J."/>
            <person name="Okazaki Y."/>
            <person name="Muramatsu M."/>
            <person name="Inoue Y."/>
            <person name="Kira A."/>
            <person name="Hayashizaki Y."/>
        </authorList>
    </citation>
    <scope>NUCLEOTIDE SEQUENCE</scope>
    <source>
        <strain evidence="2">C57BL/6J</strain>
        <tissue evidence="2">Testis</tissue>
    </source>
</reference>
<evidence type="ECO:0000313" key="2">
    <source>
        <dbReference type="EMBL" id="BAB30052.1"/>
    </source>
</evidence>
<gene>
    <name evidence="3" type="primary">4930533L02Rik</name>
</gene>
<reference evidence="2" key="6">
    <citation type="journal article" date="2002" name="Nature">
        <title>Analysis of the mouse transcriptome based on functional annotation of 60,770 full-length cDNAs.</title>
        <authorList>
            <consortium name="The FANTOM Consortium and the RIKEN Genome Exploration Research Group Phase I and II Team"/>
        </authorList>
    </citation>
    <scope>NUCLEOTIDE SEQUENCE</scope>
    <source>
        <strain evidence="2">C57BL/6J</strain>
        <tissue evidence="2">Testis</tissue>
    </source>
</reference>
<reference evidence="2" key="1">
    <citation type="journal article" date="1999" name="Methods Enzymol.">
        <title>High-efficiency full-length cDNA cloning.</title>
        <authorList>
            <person name="Carninci P."/>
            <person name="Hayashizaki Y."/>
        </authorList>
    </citation>
    <scope>NUCLEOTIDE SEQUENCE</scope>
    <source>
        <strain evidence="2">C57BL/6J</strain>
        <tissue evidence="2">Testis</tissue>
    </source>
</reference>
<dbReference type="AGR" id="MGI:1922457"/>